<evidence type="ECO:0000313" key="3">
    <source>
        <dbReference type="EMBL" id="RVX70424.1"/>
    </source>
</evidence>
<gene>
    <name evidence="3" type="ORF">B0A52_05923</name>
</gene>
<feature type="compositionally biased region" description="Low complexity" evidence="1">
    <location>
        <begin position="180"/>
        <end position="219"/>
    </location>
</feature>
<feature type="region of interest" description="Disordered" evidence="1">
    <location>
        <begin position="175"/>
        <end position="219"/>
    </location>
</feature>
<protein>
    <submittedName>
        <fullName evidence="3">Uncharacterized protein</fullName>
    </submittedName>
</protein>
<proteinExistence type="predicted"/>
<feature type="signal peptide" evidence="2">
    <location>
        <begin position="1"/>
        <end position="16"/>
    </location>
</feature>
<accession>A0A438N3W4</accession>
<sequence length="274" mass="27812">MATLAVLMVLATNAIAQSTSTVTIVGGEYDGQTLAGLHVGAAQSYQVAISEHTGSLISAGGDQWYFNETSNLFMDESIVQGTPLPCYIINTPQLSNNSGPLECGAATNDGYLMEGNLGDDGTVFITGVQSWWICGVNATQPYGIIDGTVVGGFTTSEPSGPGVANCSSFDSLQLAVNNGPTTTSTSTPSSTTSTPTQSTSSPPSTTPTESPQTTTTTVDGSTTLTATATVTSSNAPTSATTAPAQPTFTGAATKHHMSLMGSGFVVLGLLNLFV</sequence>
<keyword evidence="2" id="KW-0732">Signal</keyword>
<reference evidence="3 4" key="1">
    <citation type="submission" date="2017-03" db="EMBL/GenBank/DDBJ databases">
        <title>Genomes of endolithic fungi from Antarctica.</title>
        <authorList>
            <person name="Coleine C."/>
            <person name="Masonjones S."/>
            <person name="Stajich J.E."/>
        </authorList>
    </citation>
    <scope>NUCLEOTIDE SEQUENCE [LARGE SCALE GENOMIC DNA]</scope>
    <source>
        <strain evidence="3 4">CCFEE 6314</strain>
    </source>
</reference>
<dbReference type="Proteomes" id="UP000288859">
    <property type="component" value="Unassembled WGS sequence"/>
</dbReference>
<dbReference type="AlphaFoldDB" id="A0A438N3W4"/>
<evidence type="ECO:0000256" key="1">
    <source>
        <dbReference type="SAM" id="MobiDB-lite"/>
    </source>
</evidence>
<dbReference type="OrthoDB" id="4119673at2759"/>
<evidence type="ECO:0000256" key="2">
    <source>
        <dbReference type="SAM" id="SignalP"/>
    </source>
</evidence>
<comment type="caution">
    <text evidence="3">The sequence shown here is derived from an EMBL/GenBank/DDBJ whole genome shotgun (WGS) entry which is preliminary data.</text>
</comment>
<evidence type="ECO:0000313" key="4">
    <source>
        <dbReference type="Proteomes" id="UP000288859"/>
    </source>
</evidence>
<organism evidence="3 4">
    <name type="scientific">Exophiala mesophila</name>
    <name type="common">Black yeast-like fungus</name>
    <dbReference type="NCBI Taxonomy" id="212818"/>
    <lineage>
        <taxon>Eukaryota</taxon>
        <taxon>Fungi</taxon>
        <taxon>Dikarya</taxon>
        <taxon>Ascomycota</taxon>
        <taxon>Pezizomycotina</taxon>
        <taxon>Eurotiomycetes</taxon>
        <taxon>Chaetothyriomycetidae</taxon>
        <taxon>Chaetothyriales</taxon>
        <taxon>Herpotrichiellaceae</taxon>
        <taxon>Exophiala</taxon>
    </lineage>
</organism>
<feature type="chain" id="PRO_5019173964" evidence="2">
    <location>
        <begin position="17"/>
        <end position="274"/>
    </location>
</feature>
<name>A0A438N3W4_EXOME</name>
<dbReference type="EMBL" id="NAJM01000023">
    <property type="protein sequence ID" value="RVX70424.1"/>
    <property type="molecule type" value="Genomic_DNA"/>
</dbReference>
<dbReference type="VEuPathDB" id="FungiDB:PV10_06574"/>